<proteinExistence type="predicted"/>
<dbReference type="EMBL" id="JAWJWE010000002">
    <property type="protein sequence ID" value="KAK6643356.1"/>
    <property type="molecule type" value="Genomic_DNA"/>
</dbReference>
<evidence type="ECO:0000313" key="2">
    <source>
        <dbReference type="Proteomes" id="UP001372834"/>
    </source>
</evidence>
<comment type="caution">
    <text evidence="1">The sequence shown here is derived from an EMBL/GenBank/DDBJ whole genome shotgun (WGS) entry which is preliminary data.</text>
</comment>
<dbReference type="AlphaFoldDB" id="A0AAN8SC66"/>
<sequence>LCNWKTRKCERKAFFEQSETPAGRYETEKIHRDLHPLKEKISSLGSGRGTNAGDKCAVLQELGLEERTFPGRTALKDSNANYSKISDEFHVKKSRHGLYLRT</sequence>
<accession>A0AAN8SC66</accession>
<reference evidence="1 2" key="1">
    <citation type="submission" date="2023-10" db="EMBL/GenBank/DDBJ databases">
        <title>Genomes of two closely related lineages of the louse Polyplax serrata with different host specificities.</title>
        <authorList>
            <person name="Martinu J."/>
            <person name="Tarabai H."/>
            <person name="Stefka J."/>
            <person name="Hypsa V."/>
        </authorList>
    </citation>
    <scope>NUCLEOTIDE SEQUENCE [LARGE SCALE GENOMIC DNA]</scope>
    <source>
        <strain evidence="1">HR10_N</strain>
    </source>
</reference>
<evidence type="ECO:0000313" key="1">
    <source>
        <dbReference type="EMBL" id="KAK6643356.1"/>
    </source>
</evidence>
<gene>
    <name evidence="1" type="ORF">RUM43_004861</name>
</gene>
<protein>
    <submittedName>
        <fullName evidence="1">Uncharacterized protein</fullName>
    </submittedName>
</protein>
<dbReference type="Proteomes" id="UP001372834">
    <property type="component" value="Unassembled WGS sequence"/>
</dbReference>
<organism evidence="1 2">
    <name type="scientific">Polyplax serrata</name>
    <name type="common">Common mouse louse</name>
    <dbReference type="NCBI Taxonomy" id="468196"/>
    <lineage>
        <taxon>Eukaryota</taxon>
        <taxon>Metazoa</taxon>
        <taxon>Ecdysozoa</taxon>
        <taxon>Arthropoda</taxon>
        <taxon>Hexapoda</taxon>
        <taxon>Insecta</taxon>
        <taxon>Pterygota</taxon>
        <taxon>Neoptera</taxon>
        <taxon>Paraneoptera</taxon>
        <taxon>Psocodea</taxon>
        <taxon>Troctomorpha</taxon>
        <taxon>Phthiraptera</taxon>
        <taxon>Anoplura</taxon>
        <taxon>Polyplacidae</taxon>
        <taxon>Polyplax</taxon>
    </lineage>
</organism>
<feature type="non-terminal residue" evidence="1">
    <location>
        <position position="1"/>
    </location>
</feature>
<name>A0AAN8SC66_POLSC</name>